<reference evidence="5 6" key="1">
    <citation type="submission" date="2017-06" db="EMBL/GenBank/DDBJ databases">
        <authorList>
            <person name="Kim H.J."/>
            <person name="Triplett B.A."/>
        </authorList>
    </citation>
    <scope>NUCLEOTIDE SEQUENCE [LARGE SCALE GENOMIC DNA]</scope>
    <source>
        <strain evidence="5 6">CGMCC 4.1858</strain>
    </source>
</reference>
<dbReference type="Proteomes" id="UP000198280">
    <property type="component" value="Unassembled WGS sequence"/>
</dbReference>
<dbReference type="PROSITE" id="PS51118">
    <property type="entry name" value="HTH_HXLR"/>
    <property type="match status" value="1"/>
</dbReference>
<evidence type="ECO:0000259" key="4">
    <source>
        <dbReference type="PROSITE" id="PS51118"/>
    </source>
</evidence>
<feature type="domain" description="HTH hxlR-type" evidence="4">
    <location>
        <begin position="13"/>
        <end position="113"/>
    </location>
</feature>
<dbReference type="InterPro" id="IPR036390">
    <property type="entry name" value="WH_DNA-bd_sf"/>
</dbReference>
<organism evidence="5 6">
    <name type="scientific">Actinacidiphila glaucinigra</name>
    <dbReference type="NCBI Taxonomy" id="235986"/>
    <lineage>
        <taxon>Bacteria</taxon>
        <taxon>Bacillati</taxon>
        <taxon>Actinomycetota</taxon>
        <taxon>Actinomycetes</taxon>
        <taxon>Kitasatosporales</taxon>
        <taxon>Streptomycetaceae</taxon>
        <taxon>Actinacidiphila</taxon>
    </lineage>
</organism>
<evidence type="ECO:0000313" key="5">
    <source>
        <dbReference type="EMBL" id="SNT07408.1"/>
    </source>
</evidence>
<keyword evidence="1" id="KW-0805">Transcription regulation</keyword>
<protein>
    <submittedName>
        <fullName evidence="5">Transcriptional regulator, HxlR family</fullName>
    </submittedName>
</protein>
<keyword evidence="6" id="KW-1185">Reference proteome</keyword>
<gene>
    <name evidence="5" type="ORF">SAMN05216252_113131</name>
</gene>
<dbReference type="AlphaFoldDB" id="A0A239JPQ2"/>
<keyword evidence="2" id="KW-0238">DNA-binding</keyword>
<evidence type="ECO:0000256" key="1">
    <source>
        <dbReference type="ARBA" id="ARBA00023015"/>
    </source>
</evidence>
<dbReference type="Pfam" id="PF01638">
    <property type="entry name" value="HxlR"/>
    <property type="match status" value="1"/>
</dbReference>
<dbReference type="Gene3D" id="1.10.10.10">
    <property type="entry name" value="Winged helix-like DNA-binding domain superfamily/Winged helix DNA-binding domain"/>
    <property type="match status" value="1"/>
</dbReference>
<evidence type="ECO:0000256" key="3">
    <source>
        <dbReference type="ARBA" id="ARBA00023163"/>
    </source>
</evidence>
<dbReference type="GO" id="GO:0003677">
    <property type="term" value="F:DNA binding"/>
    <property type="evidence" value="ECO:0007669"/>
    <property type="project" value="UniProtKB-KW"/>
</dbReference>
<dbReference type="PANTHER" id="PTHR33204">
    <property type="entry name" value="TRANSCRIPTIONAL REGULATOR, MARR FAMILY"/>
    <property type="match status" value="1"/>
</dbReference>
<dbReference type="InterPro" id="IPR036388">
    <property type="entry name" value="WH-like_DNA-bd_sf"/>
</dbReference>
<accession>A0A239JPQ2</accession>
<sequence>MPGPRRGTADGPCPIGRTADILGDRWALLIMRNATVGMTRFDEFKAELDIADNVLSGRLRQLVESGLLTRIPYRPEGGGRTRDEYRLTQAGEDLLPLLHAMMVWGNAHSESASPTRPMRLVHSTCGESFEPGRRCPRCRRRVPRSETAWIRPWRSDLAQVLGAAAAP</sequence>
<evidence type="ECO:0000256" key="2">
    <source>
        <dbReference type="ARBA" id="ARBA00023125"/>
    </source>
</evidence>
<dbReference type="OrthoDB" id="9792527at2"/>
<dbReference type="EMBL" id="FZOF01000013">
    <property type="protein sequence ID" value="SNT07408.1"/>
    <property type="molecule type" value="Genomic_DNA"/>
</dbReference>
<dbReference type="SUPFAM" id="SSF46785">
    <property type="entry name" value="Winged helix' DNA-binding domain"/>
    <property type="match status" value="1"/>
</dbReference>
<dbReference type="RefSeq" id="WP_089226079.1">
    <property type="nucleotide sequence ID" value="NZ_FZOF01000013.1"/>
</dbReference>
<dbReference type="InterPro" id="IPR002577">
    <property type="entry name" value="HTH_HxlR"/>
</dbReference>
<dbReference type="PANTHER" id="PTHR33204:SF18">
    <property type="entry name" value="TRANSCRIPTIONAL REGULATORY PROTEIN"/>
    <property type="match status" value="1"/>
</dbReference>
<name>A0A239JPQ2_9ACTN</name>
<keyword evidence="3" id="KW-0804">Transcription</keyword>
<evidence type="ECO:0000313" key="6">
    <source>
        <dbReference type="Proteomes" id="UP000198280"/>
    </source>
</evidence>
<proteinExistence type="predicted"/>